<dbReference type="InterPro" id="IPR015943">
    <property type="entry name" value="WD40/YVTN_repeat-like_dom_sf"/>
</dbReference>
<dbReference type="OrthoDB" id="10251381at2759"/>
<dbReference type="Proteomes" id="UP000182444">
    <property type="component" value="Chromosome 1B"/>
</dbReference>
<dbReference type="PRINTS" id="PR00320">
    <property type="entry name" value="GPROTEINBRPT"/>
</dbReference>
<dbReference type="GO" id="GO:0000466">
    <property type="term" value="P:maturation of 5.8S rRNA from tricistronic rRNA transcript (SSU-rRNA, 5.8S rRNA, LSU-rRNA)"/>
    <property type="evidence" value="ECO:0007669"/>
    <property type="project" value="UniProtKB-UniRule"/>
</dbReference>
<evidence type="ECO:0000256" key="6">
    <source>
        <dbReference type="HAMAP-Rule" id="MF_03029"/>
    </source>
</evidence>
<dbReference type="InterPro" id="IPR028599">
    <property type="entry name" value="WDR12/Ytm1"/>
</dbReference>
<comment type="similarity">
    <text evidence="6">Belongs to the WD repeat WDR12/YTM1 family.</text>
</comment>
<evidence type="ECO:0000256" key="3">
    <source>
        <dbReference type="ARBA" id="ARBA00022574"/>
    </source>
</evidence>
<comment type="subcellular location">
    <subcellularLocation>
        <location evidence="6">Nucleus</location>
        <location evidence="6">Nucleolus</location>
    </subcellularLocation>
    <subcellularLocation>
        <location evidence="6">Nucleus</location>
        <location evidence="6">Nucleoplasm</location>
    </subcellularLocation>
</comment>
<feature type="repeat" description="WD" evidence="7">
    <location>
        <begin position="427"/>
        <end position="470"/>
    </location>
</feature>
<dbReference type="VEuPathDB" id="FungiDB:YALI0_B12320g"/>
<dbReference type="SUPFAM" id="SSF50978">
    <property type="entry name" value="WD40 repeat-like"/>
    <property type="match status" value="1"/>
</dbReference>
<keyword evidence="2 6" id="KW-0698">rRNA processing</keyword>
<feature type="domain" description="NLE" evidence="9">
    <location>
        <begin position="9"/>
        <end position="60"/>
    </location>
</feature>
<dbReference type="OMA" id="DHKYVEF"/>
<dbReference type="KEGG" id="yli:2907122"/>
<evidence type="ECO:0000256" key="2">
    <source>
        <dbReference type="ARBA" id="ARBA00022552"/>
    </source>
</evidence>
<keyword evidence="5 6" id="KW-0539">Nucleus</keyword>
<dbReference type="eggNOG" id="KOG0313">
    <property type="taxonomic scope" value="Eukaryota"/>
</dbReference>
<dbReference type="RefSeq" id="XP_500795.1">
    <property type="nucleotide sequence ID" value="XM_500795.1"/>
</dbReference>
<dbReference type="PROSITE" id="PS50294">
    <property type="entry name" value="WD_REPEATS_REGION"/>
    <property type="match status" value="3"/>
</dbReference>
<dbReference type="PROSITE" id="PS50082">
    <property type="entry name" value="WD_REPEATS_2"/>
    <property type="match status" value="5"/>
</dbReference>
<accession>A0A1H6PI62</accession>
<proteinExistence type="inferred from homology"/>
<dbReference type="GO" id="GO:0030687">
    <property type="term" value="C:preribosome, large subunit precursor"/>
    <property type="evidence" value="ECO:0007669"/>
    <property type="project" value="UniProtKB-UniRule"/>
</dbReference>
<feature type="region of interest" description="Disordered" evidence="8">
    <location>
        <begin position="207"/>
        <end position="228"/>
    </location>
</feature>
<dbReference type="PANTHER" id="PTHR19855:SF11">
    <property type="entry name" value="RIBOSOME BIOGENESIS PROTEIN WDR12"/>
    <property type="match status" value="1"/>
</dbReference>
<dbReference type="EMBL" id="KZ858979">
    <property type="protein sequence ID" value="RDW26492.1"/>
    <property type="molecule type" value="Genomic_DNA"/>
</dbReference>
<dbReference type="CDD" id="cd00200">
    <property type="entry name" value="WD40"/>
    <property type="match status" value="1"/>
</dbReference>
<keyword evidence="4" id="KW-0677">Repeat</keyword>
<dbReference type="GO" id="GO:0070545">
    <property type="term" value="C:PeBoW complex"/>
    <property type="evidence" value="ECO:0007669"/>
    <property type="project" value="TreeGrafter"/>
</dbReference>
<comment type="function">
    <text evidence="6">Component of the NOP7 complex, which is required for maturation of the 25S and 5.8S ribosomal RNAs and formation of the 60S ribosome.</text>
</comment>
<dbReference type="GeneID" id="2907122"/>
<dbReference type="PROSITE" id="PS00678">
    <property type="entry name" value="WD_REPEATS_1"/>
    <property type="match status" value="2"/>
</dbReference>
<evidence type="ECO:0000313" key="12">
    <source>
        <dbReference type="Proteomes" id="UP000182444"/>
    </source>
</evidence>
<feature type="repeat" description="WD" evidence="7">
    <location>
        <begin position="146"/>
        <end position="159"/>
    </location>
</feature>
<dbReference type="Gene3D" id="2.130.10.10">
    <property type="entry name" value="YVTN repeat-like/Quinoprotein amine dehydrogenase"/>
    <property type="match status" value="1"/>
</dbReference>
<dbReference type="Pfam" id="PF08154">
    <property type="entry name" value="NLE"/>
    <property type="match status" value="1"/>
</dbReference>
<keyword evidence="3 7" id="KW-0853">WD repeat</keyword>
<dbReference type="AlphaFoldDB" id="A0A1H6PI62"/>
<feature type="repeat" description="WD" evidence="7">
    <location>
        <begin position="246"/>
        <end position="278"/>
    </location>
</feature>
<evidence type="ECO:0000313" key="13">
    <source>
        <dbReference type="Proteomes" id="UP000256601"/>
    </source>
</evidence>
<dbReference type="Proteomes" id="UP000256601">
    <property type="component" value="Unassembled WGS sequence"/>
</dbReference>
<dbReference type="PANTHER" id="PTHR19855">
    <property type="entry name" value="WD40 REPEAT PROTEIN 12, 37"/>
    <property type="match status" value="1"/>
</dbReference>
<dbReference type="EMBL" id="CP017554">
    <property type="protein sequence ID" value="AOW01592.1"/>
    <property type="molecule type" value="Genomic_DNA"/>
</dbReference>
<dbReference type="SMART" id="SM00320">
    <property type="entry name" value="WD40"/>
    <property type="match status" value="7"/>
</dbReference>
<dbReference type="GO" id="GO:0043021">
    <property type="term" value="F:ribonucleoprotein complex binding"/>
    <property type="evidence" value="ECO:0007669"/>
    <property type="project" value="UniProtKB-UniRule"/>
</dbReference>
<evidence type="ECO:0000256" key="7">
    <source>
        <dbReference type="PROSITE-ProRule" id="PRU00221"/>
    </source>
</evidence>
<dbReference type="FunFam" id="2.130.10.10:FF:000706">
    <property type="entry name" value="Ribosome biogenesis protein YTM1"/>
    <property type="match status" value="1"/>
</dbReference>
<dbReference type="GO" id="GO:0005654">
    <property type="term" value="C:nucleoplasm"/>
    <property type="evidence" value="ECO:0007669"/>
    <property type="project" value="UniProtKB-SubCell"/>
</dbReference>
<dbReference type="InterPro" id="IPR001680">
    <property type="entry name" value="WD40_rpt"/>
</dbReference>
<feature type="repeat" description="WD" evidence="7">
    <location>
        <begin position="168"/>
        <end position="199"/>
    </location>
</feature>
<reference evidence="11 13" key="2">
    <citation type="submission" date="2018-07" db="EMBL/GenBank/DDBJ databases">
        <title>Draft Genome Assemblies for Five Robust Yarrowia lipolytica Strains Exhibiting High Lipid Production and Pentose Sugar Utilization and Sugar Alcohol Secretion from Undetoxified Lignocellulosic Biomass Hydrolysates.</title>
        <authorList>
            <consortium name="DOE Joint Genome Institute"/>
            <person name="Walker C."/>
            <person name="Ryu S."/>
            <person name="Na H."/>
            <person name="Zane M."/>
            <person name="LaButti K."/>
            <person name="Lipzen A."/>
            <person name="Haridas S."/>
            <person name="Barry K."/>
            <person name="Grigoriev I.V."/>
            <person name="Quarterman J."/>
            <person name="Slininger P."/>
            <person name="Dien B."/>
            <person name="Trinh C.T."/>
        </authorList>
    </citation>
    <scope>NUCLEOTIDE SEQUENCE [LARGE SCALE GENOMIC DNA]</scope>
    <source>
        <strain evidence="11 13">YB392</strain>
    </source>
</reference>
<feature type="repeat" description="WD" evidence="7">
    <location>
        <begin position="330"/>
        <end position="372"/>
    </location>
</feature>
<comment type="subunit">
    <text evidence="6">Component of the NOP7 complex, composed of ERB1, NOP7 and YTM1. Within the NOP7 complex ERB1 appears to interact directly with NOP7 and YTM1. The NOP7 complex also associates with the 66S pre-ribosome.</text>
</comment>
<dbReference type="InterPro" id="IPR020472">
    <property type="entry name" value="WD40_PAC1"/>
</dbReference>
<dbReference type="InterPro" id="IPR012972">
    <property type="entry name" value="NLE"/>
</dbReference>
<organism evidence="10 12">
    <name type="scientific">Yarrowia lipolytica</name>
    <name type="common">Candida lipolytica</name>
    <dbReference type="NCBI Taxonomy" id="4952"/>
    <lineage>
        <taxon>Eukaryota</taxon>
        <taxon>Fungi</taxon>
        <taxon>Dikarya</taxon>
        <taxon>Ascomycota</taxon>
        <taxon>Saccharomycotina</taxon>
        <taxon>Dipodascomycetes</taxon>
        <taxon>Dipodascales</taxon>
        <taxon>Dipodascales incertae sedis</taxon>
        <taxon>Yarrowia</taxon>
    </lineage>
</organism>
<reference evidence="10 12" key="1">
    <citation type="journal article" date="2016" name="PLoS ONE">
        <title>Sequence Assembly of Yarrowia lipolytica Strain W29/CLIB89 Shows Transposable Element Diversity.</title>
        <authorList>
            <person name="Magnan C."/>
            <person name="Yu J."/>
            <person name="Chang I."/>
            <person name="Jahn E."/>
            <person name="Kanomata Y."/>
            <person name="Wu J."/>
            <person name="Zeller M."/>
            <person name="Oakes M."/>
            <person name="Baldi P."/>
            <person name="Sandmeyer S."/>
        </authorList>
    </citation>
    <scope>NUCLEOTIDE SEQUENCE [LARGE SCALE GENOMIC DNA]</scope>
    <source>
        <strain evidence="10">CLIB89</strain>
        <strain evidence="12">CLIB89(W29)</strain>
    </source>
</reference>
<dbReference type="InterPro" id="IPR019775">
    <property type="entry name" value="WD40_repeat_CS"/>
</dbReference>
<dbReference type="Pfam" id="PF00400">
    <property type="entry name" value="WD40"/>
    <property type="match status" value="5"/>
</dbReference>
<evidence type="ECO:0000259" key="9">
    <source>
        <dbReference type="Pfam" id="PF08154"/>
    </source>
</evidence>
<evidence type="ECO:0000256" key="1">
    <source>
        <dbReference type="ARBA" id="ARBA00022517"/>
    </source>
</evidence>
<evidence type="ECO:0000256" key="5">
    <source>
        <dbReference type="ARBA" id="ARBA00023242"/>
    </source>
</evidence>
<evidence type="ECO:0000256" key="4">
    <source>
        <dbReference type="ARBA" id="ARBA00022737"/>
    </source>
</evidence>
<feature type="compositionally biased region" description="Basic and acidic residues" evidence="8">
    <location>
        <begin position="208"/>
        <end position="219"/>
    </location>
</feature>
<name>A0A1H6PI62_YARLL</name>
<protein>
    <recommendedName>
        <fullName evidence="6">Ribosome biogenesis protein YTM1</fullName>
    </recommendedName>
</protein>
<dbReference type="GO" id="GO:0000463">
    <property type="term" value="P:maturation of LSU-rRNA from tricistronic rRNA transcript (SSU-rRNA, 5.8S rRNA, LSU-rRNA)"/>
    <property type="evidence" value="ECO:0007669"/>
    <property type="project" value="UniProtKB-UniRule"/>
</dbReference>
<dbReference type="HAMAP" id="MF_03029">
    <property type="entry name" value="WDR12"/>
    <property type="match status" value="1"/>
</dbReference>
<dbReference type="InterPro" id="IPR036322">
    <property type="entry name" value="WD40_repeat_dom_sf"/>
</dbReference>
<sequence length="511" mass="54077">MTNQESQSVKVVFVTRDETLQPEAPLPPVMVPTSLKRLGLSEIVNQLLDTETPVPLDFLIVKATAGDGGASILDEESASSSSVLLRPGASLESFLADNGLSSEVSLSIEYIRSVLPPSFLASFSNPDWVAAVDINARWTGDLKPVIASGSYDGVVRLWDHSGHVTGQLVGHNSAAKAVRWISNDQLVSGGSDRLLYLWNPDGKKYRRKEPGQVGKKELNYDSEEDSDEEMLDELPAASTVTPMAALHGHTAPINDLAVHAKTGKIISASADGSVGLWSTDYNDMPAIEPHTAAAGGLTSTSAQKRRKLANSGSGATGLGAARQRGPLAVMGGHSAAVSAVAFHHSDPTVAYSVSLDHTIKTWDLATAEAVQSNAGSPDPSVDTRSTSFSLLSLCTLPQGLIACGSSARHITLHDPRVTAQVATQAKLVGHTNFVSSLSRGPESNPFLLASGSHDGTVRIWDVRTTKSLHVIHRETLTENNAVFGVDWKQNLGIVSGGQDNKIQINNNPQSA</sequence>
<dbReference type="VEuPathDB" id="FungiDB:YALI1_B16194g"/>
<dbReference type="SMR" id="A0A1H6PI62"/>
<evidence type="ECO:0000313" key="10">
    <source>
        <dbReference type="EMBL" id="AOW01592.1"/>
    </source>
</evidence>
<evidence type="ECO:0000256" key="8">
    <source>
        <dbReference type="SAM" id="MobiDB-lite"/>
    </source>
</evidence>
<gene>
    <name evidence="6" type="primary">YTM1</name>
    <name evidence="11" type="ORF">B0I71DRAFT_130754</name>
    <name evidence="10" type="ORF">YALI1_B16194g</name>
</gene>
<evidence type="ECO:0000313" key="11">
    <source>
        <dbReference type="EMBL" id="RDW26492.1"/>
    </source>
</evidence>
<keyword evidence="1 6" id="KW-0690">Ribosome biogenesis</keyword>